<protein>
    <recommendedName>
        <fullName evidence="4">Carboxypeptidase regulatory-like domain-containing protein</fullName>
    </recommendedName>
</protein>
<feature type="chain" id="PRO_5041916612" description="Carboxypeptidase regulatory-like domain-containing protein" evidence="1">
    <location>
        <begin position="20"/>
        <end position="494"/>
    </location>
</feature>
<evidence type="ECO:0000256" key="1">
    <source>
        <dbReference type="SAM" id="SignalP"/>
    </source>
</evidence>
<dbReference type="Proteomes" id="UP000503505">
    <property type="component" value="Chromosome"/>
</dbReference>
<dbReference type="RefSeq" id="WP_163172335.1">
    <property type="nucleotide sequence ID" value="NZ_CP044463.1"/>
</dbReference>
<dbReference type="EMBL" id="CP044463">
    <property type="protein sequence ID" value="QIC68343.1"/>
    <property type="molecule type" value="Genomic_DNA"/>
</dbReference>
<evidence type="ECO:0000313" key="3">
    <source>
        <dbReference type="Proteomes" id="UP000503505"/>
    </source>
</evidence>
<proteinExistence type="predicted"/>
<keyword evidence="1" id="KW-0732">Signal</keyword>
<gene>
    <name evidence="2" type="ORF">FSC10_13655</name>
</gene>
<dbReference type="AlphaFoldDB" id="A0AAE6WWT5"/>
<evidence type="ECO:0000313" key="2">
    <source>
        <dbReference type="EMBL" id="QIC68343.1"/>
    </source>
</evidence>
<organism evidence="2 3">
    <name type="scientific">Acinetobacter schindleri</name>
    <dbReference type="NCBI Taxonomy" id="108981"/>
    <lineage>
        <taxon>Bacteria</taxon>
        <taxon>Pseudomonadati</taxon>
        <taxon>Pseudomonadota</taxon>
        <taxon>Gammaproteobacteria</taxon>
        <taxon>Moraxellales</taxon>
        <taxon>Moraxellaceae</taxon>
        <taxon>Acinetobacter</taxon>
    </lineage>
</organism>
<evidence type="ECO:0008006" key="4">
    <source>
        <dbReference type="Google" id="ProtNLM"/>
    </source>
</evidence>
<accession>A0AAE6WWT5</accession>
<feature type="signal peptide" evidence="1">
    <location>
        <begin position="1"/>
        <end position="19"/>
    </location>
</feature>
<reference evidence="2 3" key="1">
    <citation type="submission" date="2019-09" db="EMBL/GenBank/DDBJ databases">
        <title>Non-baumannii Acinetobacter spp. carrying blaNDM-1 isolated in China.</title>
        <authorList>
            <person name="Cui C."/>
            <person name="Chen C."/>
            <person name="Sun J."/>
            <person name="Liu Y."/>
        </authorList>
    </citation>
    <scope>NUCLEOTIDE SEQUENCE [LARGE SCALE GENOMIC DNA]</scope>
    <source>
        <strain evidence="2 3">HZE23-1</strain>
    </source>
</reference>
<dbReference type="PROSITE" id="PS51257">
    <property type="entry name" value="PROKAR_LIPOPROTEIN"/>
    <property type="match status" value="1"/>
</dbReference>
<name>A0AAE6WWT5_9GAMM</name>
<sequence length="494" mass="51753">MMNHTFKLTALALTTSLLAACGGGGGSGGGSSTPSGKTFSGVAVDFYLENATVRLDDCNNYTITNATDNNGKFKFTLPTGCTASAITITGGIDTVTKKEFTGTLKVKSRNLENINNAVASPLTTLEAILPEEDFKEVLKNLGFLETTDVSSFNPVTQGSAEQLATVFLVQQLLTQIEDAIEESGASADAATLIAAEALGEVLKNEPLISNGVYDTSLFADIVAEAEELVPFTIDTTSIANNVTAISTAVSTVGLSGNGSALVDALTSPTNSALLEVIQESIPAAPVIPSSEFTQLEIGGRSLAEFKNSSEATPMLLAKEEFSGIPTINLTLARPNVNVPETAKIGLEVNAGPKYLNLVLDSVKIYFNGMGLATKAVLPAGSSVKVKSNVTKLGRYNNFTLTPNADIELTVNNGVIDLGSFSDKSDSLQSAFNTYYNEVVTVGAAEVNTYVKLSSYTASPNLGINQVPSANVLGTVFTNAYYVEGYFKFNPVTTP</sequence>